<evidence type="ECO:0000313" key="3">
    <source>
        <dbReference type="Proteomes" id="UP000663844"/>
    </source>
</evidence>
<dbReference type="Proteomes" id="UP000663845">
    <property type="component" value="Unassembled WGS sequence"/>
</dbReference>
<dbReference type="SUPFAM" id="SSF48371">
    <property type="entry name" value="ARM repeat"/>
    <property type="match status" value="2"/>
</dbReference>
<accession>A0A819BNZ3</accession>
<gene>
    <name evidence="1" type="ORF">JYZ213_LOCUS36294</name>
    <name evidence="2" type="ORF">OXD698_LOCUS18497</name>
</gene>
<reference evidence="2" key="1">
    <citation type="submission" date="2021-02" db="EMBL/GenBank/DDBJ databases">
        <authorList>
            <person name="Nowell W R."/>
        </authorList>
    </citation>
    <scope>NUCLEOTIDE SEQUENCE</scope>
</reference>
<proteinExistence type="predicted"/>
<evidence type="ECO:0000313" key="1">
    <source>
        <dbReference type="EMBL" id="CAF1374178.1"/>
    </source>
</evidence>
<organism evidence="2 3">
    <name type="scientific">Adineta steineri</name>
    <dbReference type="NCBI Taxonomy" id="433720"/>
    <lineage>
        <taxon>Eukaryota</taxon>
        <taxon>Metazoa</taxon>
        <taxon>Spiralia</taxon>
        <taxon>Gnathifera</taxon>
        <taxon>Rotifera</taxon>
        <taxon>Eurotatoria</taxon>
        <taxon>Bdelloidea</taxon>
        <taxon>Adinetida</taxon>
        <taxon>Adinetidae</taxon>
        <taxon>Adineta</taxon>
    </lineage>
</organism>
<protein>
    <submittedName>
        <fullName evidence="2">Uncharacterized protein</fullName>
    </submittedName>
</protein>
<name>A0A819BNZ3_9BILA</name>
<dbReference type="AlphaFoldDB" id="A0A819BNZ3"/>
<dbReference type="EMBL" id="CAJNOG010000869">
    <property type="protein sequence ID" value="CAF1374178.1"/>
    <property type="molecule type" value="Genomic_DNA"/>
</dbReference>
<comment type="caution">
    <text evidence="2">The sequence shown here is derived from an EMBL/GenBank/DDBJ whole genome shotgun (WGS) entry which is preliminary data.</text>
</comment>
<evidence type="ECO:0000313" key="2">
    <source>
        <dbReference type="EMBL" id="CAF3805177.1"/>
    </source>
</evidence>
<dbReference type="InterPro" id="IPR016024">
    <property type="entry name" value="ARM-type_fold"/>
</dbReference>
<sequence>MGTTDEKHLELIETIFNRFLIQTQSDNPQLSRDYFERFTQLLNQTFQKYPQLKSSIETIILSIILPFHSSNNVTFEYQLRLIRFSLRQHLYILELNKNDFLNRLCYHSLLNYSSIVRHLSLQIAILIYEHDLHQSFDEQFFTHIIKIFSPDPNLYVRNTLAQFLALYVSKHDQYQLFDQIQKHSLNSDLIYHILILLDQDKQQLLIKELNIYENLSDTTAIRAFVLKTAKYVLNEDQLVFYLNRILEKSLSDYVHMLLSIISSRYEYQQLIVKLNACLKALFLYMQETEIEEIDEHEQNLVVDQEDEFGELTEYICCHLYERNIEAVDLASVVLDAIRPLISNSESFLYKLDFYPSTIIKMLNGENSHDKNFAQLINCFGKLQQFKLLNNNLDDIIIEHIKNKTRTTLVYQALFNLILNTPNRIYYLESLYTIIEKLLFQDTDKLLQWDNKDSILHFFIQLIKTTTNISKHDKYPSWFNNEFLQRIIEKFVHNNNEYIQGSLIDFLATLVEYDLLSPLDNYLTSNFIQLTEYSLGDVVRCALAHAWYIILTKANNNDCSINHYQFSFGNNINRESISTIVIAQIPLLIGDGGHETEIQCLHLIEFIGGKTKELENVLDFLISDGCSNEIKEKACQLLSMENNKTTEKKSNEILEDELSSILHWLEHPDEHMILDCD</sequence>
<dbReference type="Proteomes" id="UP000663844">
    <property type="component" value="Unassembled WGS sequence"/>
</dbReference>
<dbReference type="EMBL" id="CAJOAZ010001370">
    <property type="protein sequence ID" value="CAF3805177.1"/>
    <property type="molecule type" value="Genomic_DNA"/>
</dbReference>